<dbReference type="KEGG" id="tps:THAPSDRAFT_5602"/>
<feature type="region of interest" description="Disordered" evidence="1">
    <location>
        <begin position="370"/>
        <end position="396"/>
    </location>
</feature>
<dbReference type="RefSeq" id="XP_002290791.1">
    <property type="nucleotide sequence ID" value="XM_002290755.1"/>
</dbReference>
<dbReference type="InParanoid" id="B8C3D3"/>
<sequence length="396" mass="45148">MDRQHRIRINRTNACCGGGGGRSSKSLTTNNSVHHYMSKIAIAVVSFVLACLKLPGLSQINSNTNNDNVTTLADVVDGRFVSRTEAATHTSTLLRREHKELFKVQSSDVASPYEDNLPGWLLPPWAKKQINYDIPRNESGILPEVTTHIFHKDVYNCYDDSRYFLFVIRDPIDRCRSAFNYDRPDDYDYDGEVGGVVVDDDYQQMIDFYNECPFHTLEAMAQNGLTVKGTASEYCKSIAHDAVRGISDEGPSHWWFNLAYYYQAIPNDIEIIVLRNEHLVEDWNNVEEMLGGRKDILNQTLLPKRNANKEVDPDDLFISDESRVVLCQALCNEIQVYKEVLRRAKNLDEAQVLTSLDELMVSCPKEAVDDSCEDEMPDITDKLKENRGYANENEDR</sequence>
<gene>
    <name evidence="2" type="ORF">THAPSDRAFT_5602</name>
</gene>
<keyword evidence="3" id="KW-1185">Reference proteome</keyword>
<dbReference type="HOGENOM" id="CLU_697368_0_0_1"/>
<dbReference type="Gene3D" id="3.40.50.300">
    <property type="entry name" value="P-loop containing nucleotide triphosphate hydrolases"/>
    <property type="match status" value="1"/>
</dbReference>
<dbReference type="InterPro" id="IPR027417">
    <property type="entry name" value="P-loop_NTPase"/>
</dbReference>
<evidence type="ECO:0000313" key="3">
    <source>
        <dbReference type="Proteomes" id="UP000001449"/>
    </source>
</evidence>
<dbReference type="Proteomes" id="UP000001449">
    <property type="component" value="Chromosome 5"/>
</dbReference>
<dbReference type="PaxDb" id="35128-Thaps5602"/>
<reference evidence="2 3" key="2">
    <citation type="journal article" date="2008" name="Nature">
        <title>The Phaeodactylum genome reveals the evolutionary history of diatom genomes.</title>
        <authorList>
            <person name="Bowler C."/>
            <person name="Allen A.E."/>
            <person name="Badger J.H."/>
            <person name="Grimwood J."/>
            <person name="Jabbari K."/>
            <person name="Kuo A."/>
            <person name="Maheswari U."/>
            <person name="Martens C."/>
            <person name="Maumus F."/>
            <person name="Otillar R.P."/>
            <person name="Rayko E."/>
            <person name="Salamov A."/>
            <person name="Vandepoele K."/>
            <person name="Beszteri B."/>
            <person name="Gruber A."/>
            <person name="Heijde M."/>
            <person name="Katinka M."/>
            <person name="Mock T."/>
            <person name="Valentin K."/>
            <person name="Verret F."/>
            <person name="Berges J.A."/>
            <person name="Brownlee C."/>
            <person name="Cadoret J.P."/>
            <person name="Chiovitti A."/>
            <person name="Choi C.J."/>
            <person name="Coesel S."/>
            <person name="De Martino A."/>
            <person name="Detter J.C."/>
            <person name="Durkin C."/>
            <person name="Falciatore A."/>
            <person name="Fournet J."/>
            <person name="Haruta M."/>
            <person name="Huysman M.J."/>
            <person name="Jenkins B.D."/>
            <person name="Jiroutova K."/>
            <person name="Jorgensen R.E."/>
            <person name="Joubert Y."/>
            <person name="Kaplan A."/>
            <person name="Kroger N."/>
            <person name="Kroth P.G."/>
            <person name="La Roche J."/>
            <person name="Lindquist E."/>
            <person name="Lommer M."/>
            <person name="Martin-Jezequel V."/>
            <person name="Lopez P.J."/>
            <person name="Lucas S."/>
            <person name="Mangogna M."/>
            <person name="McGinnis K."/>
            <person name="Medlin L.K."/>
            <person name="Montsant A."/>
            <person name="Oudot-Le Secq M.P."/>
            <person name="Napoli C."/>
            <person name="Obornik M."/>
            <person name="Parker M.S."/>
            <person name="Petit J.L."/>
            <person name="Porcel B.M."/>
            <person name="Poulsen N."/>
            <person name="Robison M."/>
            <person name="Rychlewski L."/>
            <person name="Rynearson T.A."/>
            <person name="Schmutz J."/>
            <person name="Shapiro H."/>
            <person name="Siaut M."/>
            <person name="Stanley M."/>
            <person name="Sussman M.R."/>
            <person name="Taylor A.R."/>
            <person name="Vardi A."/>
            <person name="von Dassow P."/>
            <person name="Vyverman W."/>
            <person name="Willis A."/>
            <person name="Wyrwicz L.S."/>
            <person name="Rokhsar D.S."/>
            <person name="Weissenbach J."/>
            <person name="Armbrust E.V."/>
            <person name="Green B.R."/>
            <person name="Van de Peer Y."/>
            <person name="Grigoriev I.V."/>
        </authorList>
    </citation>
    <scope>NUCLEOTIDE SEQUENCE [LARGE SCALE GENOMIC DNA]</scope>
    <source>
        <strain evidence="2 3">CCMP1335</strain>
    </source>
</reference>
<dbReference type="EMBL" id="CM000642">
    <property type="protein sequence ID" value="EED92543.1"/>
    <property type="molecule type" value="Genomic_DNA"/>
</dbReference>
<organism evidence="2 3">
    <name type="scientific">Thalassiosira pseudonana</name>
    <name type="common">Marine diatom</name>
    <name type="synonym">Cyclotella nana</name>
    <dbReference type="NCBI Taxonomy" id="35128"/>
    <lineage>
        <taxon>Eukaryota</taxon>
        <taxon>Sar</taxon>
        <taxon>Stramenopiles</taxon>
        <taxon>Ochrophyta</taxon>
        <taxon>Bacillariophyta</taxon>
        <taxon>Coscinodiscophyceae</taxon>
        <taxon>Thalassiosirophycidae</taxon>
        <taxon>Thalassiosirales</taxon>
        <taxon>Thalassiosiraceae</taxon>
        <taxon>Thalassiosira</taxon>
    </lineage>
</organism>
<name>B8C3D3_THAPS</name>
<evidence type="ECO:0000256" key="1">
    <source>
        <dbReference type="SAM" id="MobiDB-lite"/>
    </source>
</evidence>
<reference evidence="2 3" key="1">
    <citation type="journal article" date="2004" name="Science">
        <title>The genome of the diatom Thalassiosira pseudonana: ecology, evolution, and metabolism.</title>
        <authorList>
            <person name="Armbrust E.V."/>
            <person name="Berges J.A."/>
            <person name="Bowler C."/>
            <person name="Green B.R."/>
            <person name="Martinez D."/>
            <person name="Putnam N.H."/>
            <person name="Zhou S."/>
            <person name="Allen A.E."/>
            <person name="Apt K.E."/>
            <person name="Bechner M."/>
            <person name="Brzezinski M.A."/>
            <person name="Chaal B.K."/>
            <person name="Chiovitti A."/>
            <person name="Davis A.K."/>
            <person name="Demarest M.S."/>
            <person name="Detter J.C."/>
            <person name="Glavina T."/>
            <person name="Goodstein D."/>
            <person name="Hadi M.Z."/>
            <person name="Hellsten U."/>
            <person name="Hildebrand M."/>
            <person name="Jenkins B.D."/>
            <person name="Jurka J."/>
            <person name="Kapitonov V.V."/>
            <person name="Kroger N."/>
            <person name="Lau W.W."/>
            <person name="Lane T.W."/>
            <person name="Larimer F.W."/>
            <person name="Lippmeier J.C."/>
            <person name="Lucas S."/>
            <person name="Medina M."/>
            <person name="Montsant A."/>
            <person name="Obornik M."/>
            <person name="Parker M.S."/>
            <person name="Palenik B."/>
            <person name="Pazour G.J."/>
            <person name="Richardson P.M."/>
            <person name="Rynearson T.A."/>
            <person name="Saito M.A."/>
            <person name="Schwartz D.C."/>
            <person name="Thamatrakoln K."/>
            <person name="Valentin K."/>
            <person name="Vardi A."/>
            <person name="Wilkerson F.P."/>
            <person name="Rokhsar D.S."/>
        </authorList>
    </citation>
    <scope>NUCLEOTIDE SEQUENCE [LARGE SCALE GENOMIC DNA]</scope>
    <source>
        <strain evidence="2 3">CCMP1335</strain>
    </source>
</reference>
<proteinExistence type="predicted"/>
<accession>B8C3D3</accession>
<protein>
    <recommendedName>
        <fullName evidence="4">Sulfotransferase domain-containing protein</fullName>
    </recommendedName>
</protein>
<dbReference type="SUPFAM" id="SSF52540">
    <property type="entry name" value="P-loop containing nucleoside triphosphate hydrolases"/>
    <property type="match status" value="1"/>
</dbReference>
<evidence type="ECO:0008006" key="4">
    <source>
        <dbReference type="Google" id="ProtNLM"/>
    </source>
</evidence>
<dbReference type="GeneID" id="7448171"/>
<dbReference type="AlphaFoldDB" id="B8C3D3"/>
<evidence type="ECO:0000313" key="2">
    <source>
        <dbReference type="EMBL" id="EED92543.1"/>
    </source>
</evidence>